<dbReference type="GeneID" id="39987931"/>
<accession>A0A1X0NNW9</accession>
<protein>
    <submittedName>
        <fullName evidence="1">Uncharacterized protein</fullName>
    </submittedName>
</protein>
<dbReference type="RefSeq" id="XP_028880470.1">
    <property type="nucleotide sequence ID" value="XM_029028151.1"/>
</dbReference>
<dbReference type="VEuPathDB" id="TriTrypDB:TM35_000281200"/>
<evidence type="ECO:0000313" key="2">
    <source>
        <dbReference type="Proteomes" id="UP000192257"/>
    </source>
</evidence>
<comment type="caution">
    <text evidence="1">The sequence shown here is derived from an EMBL/GenBank/DDBJ whole genome shotgun (WGS) entry which is preliminary data.</text>
</comment>
<dbReference type="EMBL" id="NBCO01000028">
    <property type="protein sequence ID" value="ORC86404.1"/>
    <property type="molecule type" value="Genomic_DNA"/>
</dbReference>
<dbReference type="OrthoDB" id="270273at2759"/>
<proteinExistence type="predicted"/>
<gene>
    <name evidence="1" type="ORF">TM35_000281200</name>
</gene>
<organism evidence="1 2">
    <name type="scientific">Trypanosoma theileri</name>
    <dbReference type="NCBI Taxonomy" id="67003"/>
    <lineage>
        <taxon>Eukaryota</taxon>
        <taxon>Discoba</taxon>
        <taxon>Euglenozoa</taxon>
        <taxon>Kinetoplastea</taxon>
        <taxon>Metakinetoplastina</taxon>
        <taxon>Trypanosomatida</taxon>
        <taxon>Trypanosomatidae</taxon>
        <taxon>Trypanosoma</taxon>
    </lineage>
</organism>
<dbReference type="AlphaFoldDB" id="A0A1X0NNW9"/>
<keyword evidence="2" id="KW-1185">Reference proteome</keyword>
<reference evidence="1 2" key="1">
    <citation type="submission" date="2017-03" db="EMBL/GenBank/DDBJ databases">
        <title>An alternative strategy for trypanosome survival in the mammalian bloodstream revealed through genome and transcriptome analysis of the ubiquitous bovine parasite Trypanosoma (Megatrypanum) theileri.</title>
        <authorList>
            <person name="Kelly S."/>
            <person name="Ivens A."/>
            <person name="Mott A."/>
            <person name="O'Neill E."/>
            <person name="Emms D."/>
            <person name="Macleod O."/>
            <person name="Voorheis P."/>
            <person name="Matthews J."/>
            <person name="Matthews K."/>
            <person name="Carrington M."/>
        </authorList>
    </citation>
    <scope>NUCLEOTIDE SEQUENCE [LARGE SCALE GENOMIC DNA]</scope>
    <source>
        <strain evidence="1">Edinburgh</strain>
    </source>
</reference>
<dbReference type="Proteomes" id="UP000192257">
    <property type="component" value="Unassembled WGS sequence"/>
</dbReference>
<evidence type="ECO:0000313" key="1">
    <source>
        <dbReference type="EMBL" id="ORC86404.1"/>
    </source>
</evidence>
<name>A0A1X0NNW9_9TRYP</name>
<sequence>MKRKRPIEEEEKENRGQYAAYLCSGSWCALVPLYRPLTADVVDGDVFPGIAFFFLPHVIGMKDDRYLLALSEGETPCDSLIKRRPWQPCSLHGPFRCSCFILEQLARNVFQLEQELMMLRVRIEVVVDEKKDNQEDMIPFLKVNTKERTVFLYLCGLPLPQRCYGPFNLYEVDDVMSIGHAITSALKGAQLMIKDFPKCVLCAIKTEDTCSVCQCVVCNNCGVLCLSCGKKACTACVVVVNTEALSEEDVCCFSCYNL</sequence>